<keyword evidence="3" id="KW-1185">Reference proteome</keyword>
<proteinExistence type="predicted"/>
<comment type="caution">
    <text evidence="2">The sequence shown here is derived from an EMBL/GenBank/DDBJ whole genome shotgun (WGS) entry which is preliminary data.</text>
</comment>
<name>A0A5C7GZZ6_9ROSI</name>
<sequence>MPEEDQPPPATPNPNLDPPANGDDDHKMKKVKINHKRIRIWIWIHWANFSCGYQQLRSVMLALSGFRRLYSLYLRQLSRLPWSGSNWAPPMIGSKSLTRCGRDEIHLSLPLLLPVYPDPKSPKEVSEADYEDTYRLLVTLEMLWWIVKWCPSFIG</sequence>
<gene>
    <name evidence="2" type="ORF">EZV62_025950</name>
</gene>
<evidence type="ECO:0000313" key="2">
    <source>
        <dbReference type="EMBL" id="TXG50075.1"/>
    </source>
</evidence>
<evidence type="ECO:0000313" key="3">
    <source>
        <dbReference type="Proteomes" id="UP000323000"/>
    </source>
</evidence>
<evidence type="ECO:0000256" key="1">
    <source>
        <dbReference type="SAM" id="MobiDB-lite"/>
    </source>
</evidence>
<dbReference type="Proteomes" id="UP000323000">
    <property type="component" value="Chromosome 12"/>
</dbReference>
<feature type="compositionally biased region" description="Pro residues" evidence="1">
    <location>
        <begin position="7"/>
        <end position="17"/>
    </location>
</feature>
<protein>
    <submittedName>
        <fullName evidence="2">Uncharacterized protein</fullName>
    </submittedName>
</protein>
<dbReference type="EMBL" id="VAHF01000012">
    <property type="protein sequence ID" value="TXG50075.1"/>
    <property type="molecule type" value="Genomic_DNA"/>
</dbReference>
<organism evidence="2 3">
    <name type="scientific">Acer yangbiense</name>
    <dbReference type="NCBI Taxonomy" id="1000413"/>
    <lineage>
        <taxon>Eukaryota</taxon>
        <taxon>Viridiplantae</taxon>
        <taxon>Streptophyta</taxon>
        <taxon>Embryophyta</taxon>
        <taxon>Tracheophyta</taxon>
        <taxon>Spermatophyta</taxon>
        <taxon>Magnoliopsida</taxon>
        <taxon>eudicotyledons</taxon>
        <taxon>Gunneridae</taxon>
        <taxon>Pentapetalae</taxon>
        <taxon>rosids</taxon>
        <taxon>malvids</taxon>
        <taxon>Sapindales</taxon>
        <taxon>Sapindaceae</taxon>
        <taxon>Hippocastanoideae</taxon>
        <taxon>Acereae</taxon>
        <taxon>Acer</taxon>
    </lineage>
</organism>
<dbReference type="OrthoDB" id="10532896at2759"/>
<accession>A0A5C7GZZ6</accession>
<reference evidence="3" key="1">
    <citation type="journal article" date="2019" name="Gigascience">
        <title>De novo genome assembly of the endangered Acer yangbiense, a plant species with extremely small populations endemic to Yunnan Province, China.</title>
        <authorList>
            <person name="Yang J."/>
            <person name="Wariss H.M."/>
            <person name="Tao L."/>
            <person name="Zhang R."/>
            <person name="Yun Q."/>
            <person name="Hollingsworth P."/>
            <person name="Dao Z."/>
            <person name="Luo G."/>
            <person name="Guo H."/>
            <person name="Ma Y."/>
            <person name="Sun W."/>
        </authorList>
    </citation>
    <scope>NUCLEOTIDE SEQUENCE [LARGE SCALE GENOMIC DNA]</scope>
    <source>
        <strain evidence="3">cv. Malutang</strain>
    </source>
</reference>
<dbReference type="AlphaFoldDB" id="A0A5C7GZZ6"/>
<feature type="region of interest" description="Disordered" evidence="1">
    <location>
        <begin position="1"/>
        <end position="27"/>
    </location>
</feature>